<dbReference type="Pfam" id="PF13508">
    <property type="entry name" value="Acetyltransf_7"/>
    <property type="match status" value="1"/>
</dbReference>
<dbReference type="RefSeq" id="WP_345924088.1">
    <property type="nucleotide sequence ID" value="NZ_JBDIVF010000001.1"/>
</dbReference>
<dbReference type="Proteomes" id="UP001548590">
    <property type="component" value="Unassembled WGS sequence"/>
</dbReference>
<reference evidence="4 5" key="1">
    <citation type="submission" date="2024-07" db="EMBL/GenBank/DDBJ databases">
        <title>Uliginosibacterium paludis KCTC:42655.</title>
        <authorList>
            <person name="Kim M.K."/>
        </authorList>
    </citation>
    <scope>NUCLEOTIDE SEQUENCE [LARGE SCALE GENOMIC DNA]</scope>
    <source>
        <strain evidence="4 5">KCTC 42655</strain>
    </source>
</reference>
<dbReference type="EMBL" id="JBEWLZ010000002">
    <property type="protein sequence ID" value="MET1489003.1"/>
    <property type="molecule type" value="Genomic_DNA"/>
</dbReference>
<keyword evidence="5" id="KW-1185">Reference proteome</keyword>
<accession>A0ABV2CM86</accession>
<dbReference type="GO" id="GO:0016746">
    <property type="term" value="F:acyltransferase activity"/>
    <property type="evidence" value="ECO:0007669"/>
    <property type="project" value="UniProtKB-KW"/>
</dbReference>
<evidence type="ECO:0000259" key="3">
    <source>
        <dbReference type="PROSITE" id="PS51186"/>
    </source>
</evidence>
<dbReference type="EC" id="2.3.1.-" evidence="4"/>
<organism evidence="4 5">
    <name type="scientific">Uliginosibacterium paludis</name>
    <dbReference type="NCBI Taxonomy" id="1615952"/>
    <lineage>
        <taxon>Bacteria</taxon>
        <taxon>Pseudomonadati</taxon>
        <taxon>Pseudomonadota</taxon>
        <taxon>Betaproteobacteria</taxon>
        <taxon>Rhodocyclales</taxon>
        <taxon>Zoogloeaceae</taxon>
        <taxon>Uliginosibacterium</taxon>
    </lineage>
</organism>
<dbReference type="PANTHER" id="PTHR43877">
    <property type="entry name" value="AMINOALKYLPHOSPHONATE N-ACETYLTRANSFERASE-RELATED-RELATED"/>
    <property type="match status" value="1"/>
</dbReference>
<evidence type="ECO:0000313" key="4">
    <source>
        <dbReference type="EMBL" id="MET1489003.1"/>
    </source>
</evidence>
<evidence type="ECO:0000256" key="2">
    <source>
        <dbReference type="ARBA" id="ARBA00023315"/>
    </source>
</evidence>
<dbReference type="SUPFAM" id="SSF55729">
    <property type="entry name" value="Acyl-CoA N-acyltransferases (Nat)"/>
    <property type="match status" value="1"/>
</dbReference>
<keyword evidence="1 4" id="KW-0808">Transferase</keyword>
<name>A0ABV2CM86_9RHOO</name>
<dbReference type="CDD" id="cd04301">
    <property type="entry name" value="NAT_SF"/>
    <property type="match status" value="1"/>
</dbReference>
<dbReference type="InterPro" id="IPR000182">
    <property type="entry name" value="GNAT_dom"/>
</dbReference>
<keyword evidence="2 4" id="KW-0012">Acyltransferase</keyword>
<feature type="domain" description="N-acetyltransferase" evidence="3">
    <location>
        <begin position="2"/>
        <end position="149"/>
    </location>
</feature>
<gene>
    <name evidence="4" type="ORF">ABVT11_04135</name>
</gene>
<dbReference type="PROSITE" id="PS51186">
    <property type="entry name" value="GNAT"/>
    <property type="match status" value="1"/>
</dbReference>
<proteinExistence type="predicted"/>
<dbReference type="Gene3D" id="3.40.630.30">
    <property type="match status" value="1"/>
</dbReference>
<dbReference type="InterPro" id="IPR050832">
    <property type="entry name" value="Bact_Acetyltransf"/>
</dbReference>
<dbReference type="InterPro" id="IPR016181">
    <property type="entry name" value="Acyl_CoA_acyltransferase"/>
</dbReference>
<dbReference type="PANTHER" id="PTHR43877:SF1">
    <property type="entry name" value="ACETYLTRANSFERASE"/>
    <property type="match status" value="1"/>
</dbReference>
<evidence type="ECO:0000313" key="5">
    <source>
        <dbReference type="Proteomes" id="UP001548590"/>
    </source>
</evidence>
<protein>
    <submittedName>
        <fullName evidence="4">N-acetyltransferase</fullName>
        <ecNumber evidence="4">2.3.1.-</ecNumber>
    </submittedName>
</protein>
<comment type="caution">
    <text evidence="4">The sequence shown here is derived from an EMBL/GenBank/DDBJ whole genome shotgun (WGS) entry which is preliminary data.</text>
</comment>
<sequence>MLQIGPETPADEQAIEALLRAAFAHHPHSNQTEHLLVDTLRAAGALSLSLVARDDAGLAGYAGFSPVTVDGADCGCHAMAPLAVSPDRQGHGIGRQLVEAGLASLASRGAQACVVVGDPVWYRQSGFVPAHGLLLEGIPKEFLLVRSLDQTLPTGRLGFHPAFAICA</sequence>
<evidence type="ECO:0000256" key="1">
    <source>
        <dbReference type="ARBA" id="ARBA00022679"/>
    </source>
</evidence>